<dbReference type="CDD" id="cd00383">
    <property type="entry name" value="trans_reg_C"/>
    <property type="match status" value="1"/>
</dbReference>
<evidence type="ECO:0000256" key="5">
    <source>
        <dbReference type="PROSITE-ProRule" id="PRU01091"/>
    </source>
</evidence>
<gene>
    <name evidence="8" type="ORF">ISU10_01630</name>
</gene>
<dbReference type="Pfam" id="PF00486">
    <property type="entry name" value="Trans_reg_C"/>
    <property type="match status" value="1"/>
</dbReference>
<keyword evidence="2" id="KW-0902">Two-component regulatory system</keyword>
<dbReference type="GO" id="GO:0006355">
    <property type="term" value="P:regulation of DNA-templated transcription"/>
    <property type="evidence" value="ECO:0007669"/>
    <property type="project" value="InterPro"/>
</dbReference>
<feature type="DNA-binding region" description="OmpR/PhoB-type" evidence="5">
    <location>
        <begin position="125"/>
        <end position="225"/>
    </location>
</feature>
<dbReference type="SUPFAM" id="SSF52172">
    <property type="entry name" value="CheY-like"/>
    <property type="match status" value="1"/>
</dbReference>
<dbReference type="PROSITE" id="PS51755">
    <property type="entry name" value="OMPR_PHOB"/>
    <property type="match status" value="1"/>
</dbReference>
<dbReference type="InterPro" id="IPR039420">
    <property type="entry name" value="WalR-like"/>
</dbReference>
<comment type="caution">
    <text evidence="8">The sequence shown here is derived from an EMBL/GenBank/DDBJ whole genome shotgun (WGS) entry which is preliminary data.</text>
</comment>
<evidence type="ECO:0000256" key="4">
    <source>
        <dbReference type="PROSITE-ProRule" id="PRU00169"/>
    </source>
</evidence>
<evidence type="ECO:0000256" key="2">
    <source>
        <dbReference type="ARBA" id="ARBA00023012"/>
    </source>
</evidence>
<protein>
    <submittedName>
        <fullName evidence="8">Response regulator transcription factor</fullName>
    </submittedName>
</protein>
<dbReference type="Pfam" id="PF00072">
    <property type="entry name" value="Response_reg"/>
    <property type="match status" value="1"/>
</dbReference>
<dbReference type="CDD" id="cd17574">
    <property type="entry name" value="REC_OmpR"/>
    <property type="match status" value="1"/>
</dbReference>
<dbReference type="Gene3D" id="1.10.10.10">
    <property type="entry name" value="Winged helix-like DNA-binding domain superfamily/Winged helix DNA-binding domain"/>
    <property type="match status" value="1"/>
</dbReference>
<dbReference type="Proteomes" id="UP000660668">
    <property type="component" value="Unassembled WGS sequence"/>
</dbReference>
<evidence type="ECO:0000259" key="6">
    <source>
        <dbReference type="PROSITE" id="PS50110"/>
    </source>
</evidence>
<feature type="modified residue" description="4-aspartylphosphate" evidence="4">
    <location>
        <position position="53"/>
    </location>
</feature>
<dbReference type="SMART" id="SM00448">
    <property type="entry name" value="REC"/>
    <property type="match status" value="1"/>
</dbReference>
<feature type="domain" description="OmpR/PhoB-type" evidence="7">
    <location>
        <begin position="125"/>
        <end position="225"/>
    </location>
</feature>
<dbReference type="EMBL" id="JADKPO010000001">
    <property type="protein sequence ID" value="MBF4766464.1"/>
    <property type="molecule type" value="Genomic_DNA"/>
</dbReference>
<dbReference type="InterPro" id="IPR001789">
    <property type="entry name" value="Sig_transdc_resp-reg_receiver"/>
</dbReference>
<dbReference type="RefSeq" id="WP_194694587.1">
    <property type="nucleotide sequence ID" value="NZ_JADKPO010000001.1"/>
</dbReference>
<evidence type="ECO:0000256" key="3">
    <source>
        <dbReference type="ARBA" id="ARBA00023125"/>
    </source>
</evidence>
<dbReference type="GO" id="GO:0032993">
    <property type="term" value="C:protein-DNA complex"/>
    <property type="evidence" value="ECO:0007669"/>
    <property type="project" value="TreeGrafter"/>
</dbReference>
<proteinExistence type="predicted"/>
<evidence type="ECO:0000259" key="7">
    <source>
        <dbReference type="PROSITE" id="PS51755"/>
    </source>
</evidence>
<dbReference type="GO" id="GO:0000156">
    <property type="term" value="F:phosphorelay response regulator activity"/>
    <property type="evidence" value="ECO:0007669"/>
    <property type="project" value="TreeGrafter"/>
</dbReference>
<organism evidence="8 9">
    <name type="scientific">Nocardioides agariphilus</name>
    <dbReference type="NCBI Taxonomy" id="433664"/>
    <lineage>
        <taxon>Bacteria</taxon>
        <taxon>Bacillati</taxon>
        <taxon>Actinomycetota</taxon>
        <taxon>Actinomycetes</taxon>
        <taxon>Propionibacteriales</taxon>
        <taxon>Nocardioidaceae</taxon>
        <taxon>Nocardioides</taxon>
    </lineage>
</organism>
<dbReference type="InterPro" id="IPR036388">
    <property type="entry name" value="WH-like_DNA-bd_sf"/>
</dbReference>
<sequence>MTETVLLVDNERDITFPLGRTLEREGYDVAWVGTGRDVFGVVDESDVDCVILDATLPDMDGQDVCRALRESGYDGAIMLVTDRATELDAVVGLDSGADDYVSHPYGLAELLARLRAVLRRTRANPPAHARSPHVLQVDVDGRRAFAGGTEIPVTNKEFGVLAVLAAHRDKVVSRDRLMNEVWDENWYGSTKTLDVTVGRLRTKLEAAGLPERIVAVRGVGFRLEQIRALA</sequence>
<dbReference type="SMART" id="SM00862">
    <property type="entry name" value="Trans_reg_C"/>
    <property type="match status" value="1"/>
</dbReference>
<evidence type="ECO:0000313" key="8">
    <source>
        <dbReference type="EMBL" id="MBF4766464.1"/>
    </source>
</evidence>
<dbReference type="InterPro" id="IPR001867">
    <property type="entry name" value="OmpR/PhoB-type_DNA-bd"/>
</dbReference>
<reference evidence="8" key="1">
    <citation type="submission" date="2020-11" db="EMBL/GenBank/DDBJ databases">
        <title>Nocardioides cynanchi sp. nov., isolated from soil of rhizosphere of Cynanchum wilfordii.</title>
        <authorList>
            <person name="Lee J.-S."/>
            <person name="Suh M.K."/>
            <person name="Kim J.-S."/>
        </authorList>
    </citation>
    <scope>NUCLEOTIDE SEQUENCE</scope>
    <source>
        <strain evidence="8">KCTC 19276</strain>
    </source>
</reference>
<keyword evidence="9" id="KW-1185">Reference proteome</keyword>
<dbReference type="InterPro" id="IPR011006">
    <property type="entry name" value="CheY-like_superfamily"/>
</dbReference>
<name>A0A930VFB0_9ACTN</name>
<dbReference type="PANTHER" id="PTHR48111:SF40">
    <property type="entry name" value="PHOSPHATE REGULON TRANSCRIPTIONAL REGULATORY PROTEIN PHOB"/>
    <property type="match status" value="1"/>
</dbReference>
<dbReference type="PROSITE" id="PS50110">
    <property type="entry name" value="RESPONSE_REGULATORY"/>
    <property type="match status" value="1"/>
</dbReference>
<dbReference type="GO" id="GO:0005829">
    <property type="term" value="C:cytosol"/>
    <property type="evidence" value="ECO:0007669"/>
    <property type="project" value="TreeGrafter"/>
</dbReference>
<keyword evidence="3 5" id="KW-0238">DNA-binding</keyword>
<dbReference type="AlphaFoldDB" id="A0A930VFB0"/>
<keyword evidence="1 4" id="KW-0597">Phosphoprotein</keyword>
<dbReference type="GO" id="GO:0000976">
    <property type="term" value="F:transcription cis-regulatory region binding"/>
    <property type="evidence" value="ECO:0007669"/>
    <property type="project" value="TreeGrafter"/>
</dbReference>
<evidence type="ECO:0000256" key="1">
    <source>
        <dbReference type="ARBA" id="ARBA00022553"/>
    </source>
</evidence>
<dbReference type="Gene3D" id="3.40.50.2300">
    <property type="match status" value="1"/>
</dbReference>
<dbReference type="PANTHER" id="PTHR48111">
    <property type="entry name" value="REGULATOR OF RPOS"/>
    <property type="match status" value="1"/>
</dbReference>
<dbReference type="Gene3D" id="6.10.250.690">
    <property type="match status" value="1"/>
</dbReference>
<evidence type="ECO:0000313" key="9">
    <source>
        <dbReference type="Proteomes" id="UP000660668"/>
    </source>
</evidence>
<feature type="domain" description="Response regulatory" evidence="6">
    <location>
        <begin position="4"/>
        <end position="118"/>
    </location>
</feature>
<accession>A0A930VFB0</accession>